<dbReference type="CTD" id="9814919"/>
<accession>E3LS20</accession>
<keyword evidence="2" id="KW-0472">Membrane</keyword>
<feature type="transmembrane region" description="Helical" evidence="2">
    <location>
        <begin position="130"/>
        <end position="154"/>
    </location>
</feature>
<evidence type="ECO:0000313" key="3">
    <source>
        <dbReference type="EMBL" id="EFP09651.1"/>
    </source>
</evidence>
<dbReference type="HOGENOM" id="CLU_1379278_0_0_1"/>
<dbReference type="KEGG" id="crq:GCK72_009565"/>
<evidence type="ECO:0000256" key="2">
    <source>
        <dbReference type="SAM" id="Phobius"/>
    </source>
</evidence>
<sequence length="198" mass="22282">MSAVGPSNPIISPFEIRKLLKLYRRTKRATVFPLLGEAILLGLSIAFYYQMIEKNRDEVGIRIIGVISTGTKVISFIGHYQMMRIVQRNMRNAKHAYRLGWTLLIMKIVCVILEYSILAAFLILMKVSDLVIIGWTIGLTLYHTVLSIVLHVVIEYAFEPLKAYIVELDSKFLPLQPVNSHRAPPGQPEAATVSGEDA</sequence>
<reference evidence="3" key="1">
    <citation type="submission" date="2007-07" db="EMBL/GenBank/DDBJ databases">
        <title>PCAP assembly of the Caenorhabditis remanei genome.</title>
        <authorList>
            <consortium name="The Caenorhabditis remanei Sequencing Consortium"/>
            <person name="Wilson R.K."/>
        </authorList>
    </citation>
    <scope>NUCLEOTIDE SEQUENCE [LARGE SCALE GENOMIC DNA]</scope>
    <source>
        <strain evidence="3">PB4641</strain>
    </source>
</reference>
<dbReference type="GeneID" id="9814919"/>
<gene>
    <name evidence="3" type="ORF">CRE_25229</name>
</gene>
<name>E3LS20_CAERE</name>
<feature type="transmembrane region" description="Helical" evidence="2">
    <location>
        <begin position="101"/>
        <end position="124"/>
    </location>
</feature>
<keyword evidence="4" id="KW-1185">Reference proteome</keyword>
<feature type="region of interest" description="Disordered" evidence="1">
    <location>
        <begin position="179"/>
        <end position="198"/>
    </location>
</feature>
<organism evidence="4">
    <name type="scientific">Caenorhabditis remanei</name>
    <name type="common">Caenorhabditis vulgaris</name>
    <dbReference type="NCBI Taxonomy" id="31234"/>
    <lineage>
        <taxon>Eukaryota</taxon>
        <taxon>Metazoa</taxon>
        <taxon>Ecdysozoa</taxon>
        <taxon>Nematoda</taxon>
        <taxon>Chromadorea</taxon>
        <taxon>Rhabditida</taxon>
        <taxon>Rhabditina</taxon>
        <taxon>Rhabditomorpha</taxon>
        <taxon>Rhabditoidea</taxon>
        <taxon>Rhabditidae</taxon>
        <taxon>Peloderinae</taxon>
        <taxon>Caenorhabditis</taxon>
    </lineage>
</organism>
<evidence type="ECO:0000256" key="1">
    <source>
        <dbReference type="SAM" id="MobiDB-lite"/>
    </source>
</evidence>
<protein>
    <submittedName>
        <fullName evidence="3">Uncharacterized protein</fullName>
    </submittedName>
</protein>
<dbReference type="EMBL" id="DS268414">
    <property type="protein sequence ID" value="EFP09651.1"/>
    <property type="molecule type" value="Genomic_DNA"/>
</dbReference>
<dbReference type="Proteomes" id="UP000008281">
    <property type="component" value="Unassembled WGS sequence"/>
</dbReference>
<evidence type="ECO:0000313" key="4">
    <source>
        <dbReference type="Proteomes" id="UP000008281"/>
    </source>
</evidence>
<feature type="transmembrane region" description="Helical" evidence="2">
    <location>
        <begin position="29"/>
        <end position="49"/>
    </location>
</feature>
<dbReference type="AlphaFoldDB" id="E3LS20"/>
<keyword evidence="2" id="KW-0812">Transmembrane</keyword>
<dbReference type="RefSeq" id="XP_003113397.2">
    <property type="nucleotide sequence ID" value="XM_003113349.2"/>
</dbReference>
<keyword evidence="2" id="KW-1133">Transmembrane helix</keyword>
<feature type="transmembrane region" description="Helical" evidence="2">
    <location>
        <begin position="61"/>
        <end position="80"/>
    </location>
</feature>
<dbReference type="InParanoid" id="E3LS20"/>
<proteinExistence type="predicted"/>